<gene>
    <name evidence="6" type="ORF">PQU98_13180</name>
</gene>
<accession>A0ABT5HLH2</accession>
<dbReference type="PANTHER" id="PTHR42852">
    <property type="entry name" value="THIOL:DISULFIDE INTERCHANGE PROTEIN DSBE"/>
    <property type="match status" value="1"/>
</dbReference>
<keyword evidence="7" id="KW-1185">Reference proteome</keyword>
<keyword evidence="3" id="KW-1015">Disulfide bond</keyword>
<dbReference type="InterPro" id="IPR050553">
    <property type="entry name" value="Thioredoxin_ResA/DsbE_sf"/>
</dbReference>
<sequence>MKRLFAFIPLIVLAALVGVFGYFNFHKKTEYQPRELVGQPVPVRALPDLKTAELRDLKTIAATYDKPVVVNIFASWCTPCLAEHPFLLDMKSKGAVIIGIAYKDTPVNSLNYLVKHRDPYAVVISDEPGDMGLDLGISGVPETYLVRPNGVIIDKITGPLDQQQADELMAKINSF</sequence>
<dbReference type="RefSeq" id="WP_272745396.1">
    <property type="nucleotide sequence ID" value="NZ_JAQQKV010000002.1"/>
</dbReference>
<feature type="domain" description="Thioredoxin" evidence="5">
    <location>
        <begin position="35"/>
        <end position="175"/>
    </location>
</feature>
<dbReference type="InterPro" id="IPR013766">
    <property type="entry name" value="Thioredoxin_domain"/>
</dbReference>
<reference evidence="6 7" key="1">
    <citation type="submission" date="2023-01" db="EMBL/GenBank/DDBJ databases">
        <title>Novel species of the genus Asticcacaulis isolated from rivers.</title>
        <authorList>
            <person name="Lu H."/>
        </authorList>
    </citation>
    <scope>NUCLEOTIDE SEQUENCE [LARGE SCALE GENOMIC DNA]</scope>
    <source>
        <strain evidence="6 7">LKC15W</strain>
    </source>
</reference>
<dbReference type="PROSITE" id="PS00194">
    <property type="entry name" value="THIOREDOXIN_1"/>
    <property type="match status" value="1"/>
</dbReference>
<dbReference type="InterPro" id="IPR036249">
    <property type="entry name" value="Thioredoxin-like_sf"/>
</dbReference>
<keyword evidence="2" id="KW-0201">Cytochrome c-type biogenesis</keyword>
<keyword evidence="4" id="KW-0676">Redox-active center</keyword>
<evidence type="ECO:0000256" key="2">
    <source>
        <dbReference type="ARBA" id="ARBA00022748"/>
    </source>
</evidence>
<evidence type="ECO:0000256" key="1">
    <source>
        <dbReference type="ARBA" id="ARBA00004196"/>
    </source>
</evidence>
<evidence type="ECO:0000313" key="6">
    <source>
        <dbReference type="EMBL" id="MDC7677091.1"/>
    </source>
</evidence>
<dbReference type="PANTHER" id="PTHR42852:SF6">
    <property type="entry name" value="THIOL:DISULFIDE INTERCHANGE PROTEIN DSBE"/>
    <property type="match status" value="1"/>
</dbReference>
<comment type="caution">
    <text evidence="6">The sequence shown here is derived from an EMBL/GenBank/DDBJ whole genome shotgun (WGS) entry which is preliminary data.</text>
</comment>
<evidence type="ECO:0000256" key="4">
    <source>
        <dbReference type="ARBA" id="ARBA00023284"/>
    </source>
</evidence>
<dbReference type="PROSITE" id="PS51352">
    <property type="entry name" value="THIOREDOXIN_2"/>
    <property type="match status" value="1"/>
</dbReference>
<dbReference type="Gene3D" id="3.40.30.10">
    <property type="entry name" value="Glutaredoxin"/>
    <property type="match status" value="1"/>
</dbReference>
<comment type="subcellular location">
    <subcellularLocation>
        <location evidence="1">Cell envelope</location>
    </subcellularLocation>
</comment>
<dbReference type="Pfam" id="PF08534">
    <property type="entry name" value="Redoxin"/>
    <property type="match status" value="1"/>
</dbReference>
<protein>
    <submittedName>
        <fullName evidence="6">Redoxin family protein</fullName>
    </submittedName>
</protein>
<evidence type="ECO:0000313" key="7">
    <source>
        <dbReference type="Proteomes" id="UP001218579"/>
    </source>
</evidence>
<name>A0ABT5HLH2_9CAUL</name>
<evidence type="ECO:0000256" key="3">
    <source>
        <dbReference type="ARBA" id="ARBA00023157"/>
    </source>
</evidence>
<dbReference type="InterPro" id="IPR017937">
    <property type="entry name" value="Thioredoxin_CS"/>
</dbReference>
<dbReference type="InterPro" id="IPR013740">
    <property type="entry name" value="Redoxin"/>
</dbReference>
<dbReference type="Proteomes" id="UP001218579">
    <property type="component" value="Unassembled WGS sequence"/>
</dbReference>
<proteinExistence type="predicted"/>
<dbReference type="EMBL" id="JAQQKV010000002">
    <property type="protein sequence ID" value="MDC7677091.1"/>
    <property type="molecule type" value="Genomic_DNA"/>
</dbReference>
<organism evidence="6 7">
    <name type="scientific">Asticcacaulis machinosus</name>
    <dbReference type="NCBI Taxonomy" id="2984211"/>
    <lineage>
        <taxon>Bacteria</taxon>
        <taxon>Pseudomonadati</taxon>
        <taxon>Pseudomonadota</taxon>
        <taxon>Alphaproteobacteria</taxon>
        <taxon>Caulobacterales</taxon>
        <taxon>Caulobacteraceae</taxon>
        <taxon>Asticcacaulis</taxon>
    </lineage>
</organism>
<evidence type="ECO:0000259" key="5">
    <source>
        <dbReference type="PROSITE" id="PS51352"/>
    </source>
</evidence>
<dbReference type="SUPFAM" id="SSF52833">
    <property type="entry name" value="Thioredoxin-like"/>
    <property type="match status" value="1"/>
</dbReference>